<gene>
    <name evidence="4" type="ORF">QO002_000052</name>
</gene>
<protein>
    <submittedName>
        <fullName evidence="4">Regulator of sirC expression with transglutaminase-like and TPR domain</fullName>
    </submittedName>
</protein>
<keyword evidence="5" id="KW-1185">Reference proteome</keyword>
<evidence type="ECO:0000313" key="5">
    <source>
        <dbReference type="Proteomes" id="UP001230207"/>
    </source>
</evidence>
<dbReference type="EMBL" id="JAUSVF010000001">
    <property type="protein sequence ID" value="MDQ0317914.1"/>
    <property type="molecule type" value="Genomic_DNA"/>
</dbReference>
<name>A0ABU0BI83_9HYPH</name>
<dbReference type="Pfam" id="PF13369">
    <property type="entry name" value="Transglut_core2"/>
    <property type="match status" value="1"/>
</dbReference>
<sequence length="314" mass="34641">MRVFRIWLFLCFGAVLAVMQPVAAGNPVFGGRVEGLFAPEHDLLAVKLAVDSMLDPSSNPQLVAAEIGRIVADIEIMAGHGAEPSEKLIALKRYLYESGAWNGNWPFQYDLSDPLGEKPVNRLLQRYLTTRRGNCITMPLLFVALGQRLGLTMTLAEAPLHVLVKYTDDEGRIWNLEATSGGGFTRDVWYRQKLPMSDQAVANGVYLRPLSHDETTALIASSLVERQIEMGAFEDAIAVSDVLLHHHPNFAYGLVKKGSAYSGLLRRELAGKYTRVDEIPADLKVQAAAWYAANMNAFAKAEALGWRPEDGQTQ</sequence>
<evidence type="ECO:0000256" key="2">
    <source>
        <dbReference type="SAM" id="SignalP"/>
    </source>
</evidence>
<comment type="caution">
    <text evidence="4">The sequence shown here is derived from an EMBL/GenBank/DDBJ whole genome shotgun (WGS) entry which is preliminary data.</text>
</comment>
<accession>A0ABU0BI83</accession>
<feature type="domain" description="Protein SirB1 N-terminal" evidence="3">
    <location>
        <begin position="63"/>
        <end position="212"/>
    </location>
</feature>
<proteinExistence type="inferred from homology"/>
<dbReference type="RefSeq" id="WP_307225526.1">
    <property type="nucleotide sequence ID" value="NZ_JAUSVF010000001.1"/>
</dbReference>
<organism evidence="4 5">
    <name type="scientific">Pararhizobium capsulatum DSM 1112</name>
    <dbReference type="NCBI Taxonomy" id="1121113"/>
    <lineage>
        <taxon>Bacteria</taxon>
        <taxon>Pseudomonadati</taxon>
        <taxon>Pseudomonadota</taxon>
        <taxon>Alphaproteobacteria</taxon>
        <taxon>Hyphomicrobiales</taxon>
        <taxon>Rhizobiaceae</taxon>
        <taxon>Rhizobium/Agrobacterium group</taxon>
        <taxon>Pararhizobium</taxon>
    </lineage>
</organism>
<evidence type="ECO:0000259" key="3">
    <source>
        <dbReference type="Pfam" id="PF13369"/>
    </source>
</evidence>
<dbReference type="InterPro" id="IPR032698">
    <property type="entry name" value="SirB1_N"/>
</dbReference>
<comment type="similarity">
    <text evidence="1">Belongs to the UPF0162 family.</text>
</comment>
<feature type="signal peptide" evidence="2">
    <location>
        <begin position="1"/>
        <end position="24"/>
    </location>
</feature>
<evidence type="ECO:0000313" key="4">
    <source>
        <dbReference type="EMBL" id="MDQ0317914.1"/>
    </source>
</evidence>
<dbReference type="Proteomes" id="UP001230207">
    <property type="component" value="Unassembled WGS sequence"/>
</dbReference>
<keyword evidence="2" id="KW-0732">Signal</keyword>
<evidence type="ECO:0000256" key="1">
    <source>
        <dbReference type="ARBA" id="ARBA00007100"/>
    </source>
</evidence>
<reference evidence="4 5" key="1">
    <citation type="submission" date="2023-07" db="EMBL/GenBank/DDBJ databases">
        <title>Genomic Encyclopedia of Type Strains, Phase IV (KMG-IV): sequencing the most valuable type-strain genomes for metagenomic binning, comparative biology and taxonomic classification.</title>
        <authorList>
            <person name="Goeker M."/>
        </authorList>
    </citation>
    <scope>NUCLEOTIDE SEQUENCE [LARGE SCALE GENOMIC DNA]</scope>
    <source>
        <strain evidence="4 5">DSM 1112</strain>
    </source>
</reference>
<feature type="chain" id="PRO_5046156559" evidence="2">
    <location>
        <begin position="25"/>
        <end position="314"/>
    </location>
</feature>